<sequence length="50" mass="5849">MSSGKEQKYMRILPILGLLSYRLQFDRLFAPVSVATPFFNAHFFNAKYFS</sequence>
<dbReference type="EMBL" id="CBXF010000084">
    <property type="protein sequence ID" value="CDL82908.1"/>
    <property type="molecule type" value="Genomic_DNA"/>
</dbReference>
<keyword evidence="2" id="KW-1185">Reference proteome</keyword>
<organism evidence="1 2">
    <name type="scientific">Xenorhabdus szentirmaii DSM 16338</name>
    <dbReference type="NCBI Taxonomy" id="1427518"/>
    <lineage>
        <taxon>Bacteria</taxon>
        <taxon>Pseudomonadati</taxon>
        <taxon>Pseudomonadota</taxon>
        <taxon>Gammaproteobacteria</taxon>
        <taxon>Enterobacterales</taxon>
        <taxon>Morganellaceae</taxon>
        <taxon>Xenorhabdus</taxon>
    </lineage>
</organism>
<dbReference type="Proteomes" id="UP000019202">
    <property type="component" value="Unassembled WGS sequence"/>
</dbReference>
<dbReference type="STRING" id="1427518.XSR1_260017"/>
<evidence type="ECO:0000313" key="2">
    <source>
        <dbReference type="Proteomes" id="UP000019202"/>
    </source>
</evidence>
<name>W1IYM2_9GAMM</name>
<gene>
    <name evidence="1" type="ORF">XSR1_260017</name>
</gene>
<comment type="caution">
    <text evidence="1">The sequence shown here is derived from an EMBL/GenBank/DDBJ whole genome shotgun (WGS) entry which is preliminary data.</text>
</comment>
<dbReference type="AlphaFoldDB" id="W1IYM2"/>
<proteinExistence type="predicted"/>
<accession>W1IYM2</accession>
<evidence type="ECO:0000313" key="1">
    <source>
        <dbReference type="EMBL" id="CDL82908.1"/>
    </source>
</evidence>
<protein>
    <submittedName>
        <fullName evidence="1">Uncharacterized protein</fullName>
    </submittedName>
</protein>
<reference evidence="1" key="1">
    <citation type="submission" date="2013-11" db="EMBL/GenBank/DDBJ databases">
        <title>Draft genome sequence and annotation of the entomopathogenic bacteria, Xenorhabdus cabanillasi strain JM26 and Xenorhabdus szentirmai strain DSM 16338.</title>
        <authorList>
            <person name="Gualtieri M."/>
            <person name="Ogier J.C."/>
            <person name="Pages S."/>
            <person name="Givaudan A."/>
            <person name="Gaudriault S."/>
        </authorList>
    </citation>
    <scope>NUCLEOTIDE SEQUENCE [LARGE SCALE GENOMIC DNA]</scope>
    <source>
        <strain evidence="1">DSM 16338</strain>
    </source>
</reference>